<protein>
    <submittedName>
        <fullName evidence="1">Uncharacterized protein</fullName>
    </submittedName>
</protein>
<dbReference type="Proteomes" id="UP000013996">
    <property type="component" value="Unassembled WGS sequence"/>
</dbReference>
<organism evidence="1 2">
    <name type="scientific">Leptospira yanagawae serovar Saopaulo str. Sao Paulo = ATCC 700523</name>
    <dbReference type="NCBI Taxonomy" id="1249483"/>
    <lineage>
        <taxon>Bacteria</taxon>
        <taxon>Pseudomonadati</taxon>
        <taxon>Spirochaetota</taxon>
        <taxon>Spirochaetia</taxon>
        <taxon>Leptospirales</taxon>
        <taxon>Leptospiraceae</taxon>
        <taxon>Leptospira</taxon>
    </lineage>
</organism>
<name>A0A5E8HFT8_9LEPT</name>
<accession>A0A5E8HFT8</accession>
<dbReference type="AlphaFoldDB" id="A0A5E8HFT8"/>
<proteinExistence type="predicted"/>
<sequence>MDLEGITLFGKLGNISEEGLCFLGEDDLLSDEIESQVLGSIVWSKGTKRLFFEGTIMWAQTSKIKNVIYHIAGIQFLEKINLTDSMLARSLEIK</sequence>
<dbReference type="RefSeq" id="WP_015676148.1">
    <property type="nucleotide sequence ID" value="NZ_AOGX02000013.1"/>
</dbReference>
<evidence type="ECO:0000313" key="2">
    <source>
        <dbReference type="Proteomes" id="UP000013996"/>
    </source>
</evidence>
<reference evidence="1 2" key="1">
    <citation type="submission" date="2013-04" db="EMBL/GenBank/DDBJ databases">
        <authorList>
            <person name="Harkins D.M."/>
            <person name="Durkin A.S."/>
            <person name="Brinkac L.M."/>
            <person name="Haft D.H."/>
            <person name="Selengut J.D."/>
            <person name="Sanka R."/>
            <person name="DePew J."/>
            <person name="Purushe J."/>
            <person name="Hartskeerl R.A."/>
            <person name="Ahmed A."/>
            <person name="van der Linden H."/>
            <person name="Goris M.G.A."/>
            <person name="Vinetz J.M."/>
            <person name="Sutton G.G."/>
            <person name="Nierman W.C."/>
            <person name="Fouts D.E."/>
        </authorList>
    </citation>
    <scope>NUCLEOTIDE SEQUENCE [LARGE SCALE GENOMIC DNA]</scope>
    <source>
        <strain evidence="1 2">Sao Paulo</strain>
    </source>
</reference>
<dbReference type="EMBL" id="AOGX02000013">
    <property type="protein sequence ID" value="EOQ90124.1"/>
    <property type="molecule type" value="Genomic_DNA"/>
</dbReference>
<gene>
    <name evidence="1" type="ORF">LEP1GSC202_0597</name>
</gene>
<dbReference type="STRING" id="1249483.LEP1GSC202_0597"/>
<evidence type="ECO:0000313" key="1">
    <source>
        <dbReference type="EMBL" id="EOQ90124.1"/>
    </source>
</evidence>
<comment type="caution">
    <text evidence="1">The sequence shown here is derived from an EMBL/GenBank/DDBJ whole genome shotgun (WGS) entry which is preliminary data.</text>
</comment>